<name>A0A0E0A4D5_9ORYZ</name>
<organism evidence="4">
    <name type="scientific">Oryza glumipatula</name>
    <dbReference type="NCBI Taxonomy" id="40148"/>
    <lineage>
        <taxon>Eukaryota</taxon>
        <taxon>Viridiplantae</taxon>
        <taxon>Streptophyta</taxon>
        <taxon>Embryophyta</taxon>
        <taxon>Tracheophyta</taxon>
        <taxon>Spermatophyta</taxon>
        <taxon>Magnoliopsida</taxon>
        <taxon>Liliopsida</taxon>
        <taxon>Poales</taxon>
        <taxon>Poaceae</taxon>
        <taxon>BOP clade</taxon>
        <taxon>Oryzoideae</taxon>
        <taxon>Oryzeae</taxon>
        <taxon>Oryzinae</taxon>
        <taxon>Oryza</taxon>
    </lineage>
</organism>
<proteinExistence type="predicted"/>
<dbReference type="Proteomes" id="UP000026961">
    <property type="component" value="Chromosome 6"/>
</dbReference>
<reference evidence="4" key="1">
    <citation type="submission" date="2015-04" db="UniProtKB">
        <authorList>
            <consortium name="EnsemblPlants"/>
        </authorList>
    </citation>
    <scope>IDENTIFICATION</scope>
</reference>
<dbReference type="GO" id="GO:0004842">
    <property type="term" value="F:ubiquitin-protein transferase activity"/>
    <property type="evidence" value="ECO:0007669"/>
    <property type="project" value="InterPro"/>
</dbReference>
<dbReference type="HOGENOM" id="CLU_063973_0_0_1"/>
<dbReference type="eggNOG" id="KOG0800">
    <property type="taxonomic scope" value="Eukaryota"/>
</dbReference>
<dbReference type="EnsemblPlants" id="OGLUM06G01490.1">
    <property type="protein sequence ID" value="OGLUM06G01490.1"/>
    <property type="gene ID" value="OGLUM06G01490"/>
</dbReference>
<dbReference type="SUPFAM" id="SSF57850">
    <property type="entry name" value="RING/U-box"/>
    <property type="match status" value="1"/>
</dbReference>
<dbReference type="InterPro" id="IPR013083">
    <property type="entry name" value="Znf_RING/FYVE/PHD"/>
</dbReference>
<evidence type="ECO:0000313" key="4">
    <source>
        <dbReference type="EnsemblPlants" id="OGLUM06G01490.1"/>
    </source>
</evidence>
<dbReference type="GO" id="GO:0016567">
    <property type="term" value="P:protein ubiquitination"/>
    <property type="evidence" value="ECO:0007669"/>
    <property type="project" value="InterPro"/>
</dbReference>
<accession>A0A0E0A4D5</accession>
<evidence type="ECO:0000259" key="3">
    <source>
        <dbReference type="PROSITE" id="PS50089"/>
    </source>
</evidence>
<keyword evidence="1" id="KW-0862">Zinc</keyword>
<dbReference type="Gramene" id="OGLUM06G01490.1">
    <property type="protein sequence ID" value="OGLUM06G01490.1"/>
    <property type="gene ID" value="OGLUM06G01490"/>
</dbReference>
<dbReference type="InterPro" id="IPR033276">
    <property type="entry name" value="BB"/>
</dbReference>
<keyword evidence="5" id="KW-1185">Reference proteome</keyword>
<dbReference type="Gene3D" id="3.30.40.10">
    <property type="entry name" value="Zinc/RING finger domain, C3HC4 (zinc finger)"/>
    <property type="match status" value="1"/>
</dbReference>
<dbReference type="PANTHER" id="PTHR46400">
    <property type="entry name" value="RING/U-BOX SUPERFAMILY PROTEIN"/>
    <property type="match status" value="1"/>
</dbReference>
<evidence type="ECO:0000256" key="1">
    <source>
        <dbReference type="PROSITE-ProRule" id="PRU00175"/>
    </source>
</evidence>
<dbReference type="Pfam" id="PF13639">
    <property type="entry name" value="zf-RING_2"/>
    <property type="match status" value="1"/>
</dbReference>
<feature type="region of interest" description="Disordered" evidence="2">
    <location>
        <begin position="123"/>
        <end position="167"/>
    </location>
</feature>
<dbReference type="PANTHER" id="PTHR46400:SF9">
    <property type="entry name" value="E3 LIGASE"/>
    <property type="match status" value="1"/>
</dbReference>
<dbReference type="AlphaFoldDB" id="A0A0E0A4D5"/>
<feature type="domain" description="RING-type" evidence="3">
    <location>
        <begin position="213"/>
        <end position="254"/>
    </location>
</feature>
<evidence type="ECO:0000256" key="2">
    <source>
        <dbReference type="SAM" id="MobiDB-lite"/>
    </source>
</evidence>
<reference evidence="4" key="2">
    <citation type="submission" date="2018-05" db="EMBL/GenBank/DDBJ databases">
        <title>OgluRS3 (Oryza glumaepatula Reference Sequence Version 3).</title>
        <authorList>
            <person name="Zhang J."/>
            <person name="Kudrna D."/>
            <person name="Lee S."/>
            <person name="Talag J."/>
            <person name="Welchert J."/>
            <person name="Wing R.A."/>
        </authorList>
    </citation>
    <scope>NUCLEOTIDE SEQUENCE [LARGE SCALE GENOMIC DNA]</scope>
</reference>
<dbReference type="STRING" id="40148.A0A0E0A4D5"/>
<keyword evidence="1" id="KW-0479">Metal-binding</keyword>
<dbReference type="GO" id="GO:0046621">
    <property type="term" value="P:negative regulation of organ growth"/>
    <property type="evidence" value="ECO:0007669"/>
    <property type="project" value="InterPro"/>
</dbReference>
<sequence>MATVGQPDAMRRITVHYVNPPPIAGAGEAHVDGLDDEVLDYVIGDVLQDQEGLYQSILYGKYGDDMRGARNTALAQSDGLHYYYHGENSSGEATTSRNSEIDQQIEYDLVFARQLQAMDNLTIETPADEDDDISCVPSPSDSETDEPAEGNNEEPATQDDNDDPDNMTYEQRQALVESVGNENRGLSDLLISYLETWKYKSGFFPRKANHDNCPICLSAFRRRETLITLACKHSYHEGCIARWLKIDKACPVCKYEVFGPS</sequence>
<keyword evidence="1" id="KW-0863">Zinc-finger</keyword>
<protein>
    <recommendedName>
        <fullName evidence="3">RING-type domain-containing protein</fullName>
    </recommendedName>
</protein>
<dbReference type="GO" id="GO:0008270">
    <property type="term" value="F:zinc ion binding"/>
    <property type="evidence" value="ECO:0007669"/>
    <property type="project" value="UniProtKB-KW"/>
</dbReference>
<dbReference type="SMART" id="SM00184">
    <property type="entry name" value="RING"/>
    <property type="match status" value="1"/>
</dbReference>
<dbReference type="FunFam" id="3.30.40.10:FF:000226">
    <property type="entry name" value="E3 ubiquitin ligase BIG BROTHER"/>
    <property type="match status" value="1"/>
</dbReference>
<feature type="compositionally biased region" description="Acidic residues" evidence="2">
    <location>
        <begin position="142"/>
        <end position="165"/>
    </location>
</feature>
<dbReference type="PROSITE" id="PS50089">
    <property type="entry name" value="ZF_RING_2"/>
    <property type="match status" value="1"/>
</dbReference>
<evidence type="ECO:0000313" key="5">
    <source>
        <dbReference type="Proteomes" id="UP000026961"/>
    </source>
</evidence>
<dbReference type="GO" id="GO:0031624">
    <property type="term" value="F:ubiquitin conjugating enzyme binding"/>
    <property type="evidence" value="ECO:0007669"/>
    <property type="project" value="TreeGrafter"/>
</dbReference>
<dbReference type="InterPro" id="IPR001841">
    <property type="entry name" value="Znf_RING"/>
</dbReference>